<name>A0ABS2MUZ8_9BACI</name>
<dbReference type="PRINTS" id="PR01590">
    <property type="entry name" value="HTHFIS"/>
</dbReference>
<feature type="domain" description="PAS" evidence="6">
    <location>
        <begin position="115"/>
        <end position="185"/>
    </location>
</feature>
<dbReference type="InterPro" id="IPR003593">
    <property type="entry name" value="AAA+_ATPase"/>
</dbReference>
<evidence type="ECO:0000256" key="4">
    <source>
        <dbReference type="ARBA" id="ARBA00023163"/>
    </source>
</evidence>
<dbReference type="PROSITE" id="PS50045">
    <property type="entry name" value="SIGMA54_INTERACT_4"/>
    <property type="match status" value="1"/>
</dbReference>
<keyword evidence="3" id="KW-0805">Transcription regulation</keyword>
<dbReference type="CDD" id="cd00130">
    <property type="entry name" value="PAS"/>
    <property type="match status" value="1"/>
</dbReference>
<dbReference type="InterPro" id="IPR013767">
    <property type="entry name" value="PAS_fold"/>
</dbReference>
<dbReference type="InterPro" id="IPR000014">
    <property type="entry name" value="PAS"/>
</dbReference>
<evidence type="ECO:0000259" key="5">
    <source>
        <dbReference type="PROSITE" id="PS50045"/>
    </source>
</evidence>
<dbReference type="PANTHER" id="PTHR32071">
    <property type="entry name" value="TRANSCRIPTIONAL REGULATORY PROTEIN"/>
    <property type="match status" value="1"/>
</dbReference>
<dbReference type="PROSITE" id="PS00675">
    <property type="entry name" value="SIGMA54_INTERACT_1"/>
    <property type="match status" value="1"/>
</dbReference>
<gene>
    <name evidence="7" type="ORF">JOC48_000190</name>
</gene>
<dbReference type="EMBL" id="JAFBDR010000001">
    <property type="protein sequence ID" value="MBM7569721.1"/>
    <property type="molecule type" value="Genomic_DNA"/>
</dbReference>
<dbReference type="NCBIfam" id="TIGR00229">
    <property type="entry name" value="sensory_box"/>
    <property type="match status" value="1"/>
</dbReference>
<proteinExistence type="predicted"/>
<protein>
    <submittedName>
        <fullName evidence="7">PAS domain S-box-containing protein</fullName>
    </submittedName>
</protein>
<dbReference type="SUPFAM" id="SSF55785">
    <property type="entry name" value="PYP-like sensor domain (PAS domain)"/>
    <property type="match status" value="1"/>
</dbReference>
<comment type="caution">
    <text evidence="7">The sequence shown here is derived from an EMBL/GenBank/DDBJ whole genome shotgun (WGS) entry which is preliminary data.</text>
</comment>
<feature type="domain" description="Sigma-54 factor interaction" evidence="5">
    <location>
        <begin position="361"/>
        <end position="583"/>
    </location>
</feature>
<dbReference type="Gene3D" id="1.10.10.60">
    <property type="entry name" value="Homeodomain-like"/>
    <property type="match status" value="1"/>
</dbReference>
<dbReference type="Proteomes" id="UP001296943">
    <property type="component" value="Unassembled WGS sequence"/>
</dbReference>
<dbReference type="Gene3D" id="1.10.8.60">
    <property type="match status" value="1"/>
</dbReference>
<dbReference type="PROSITE" id="PS50112">
    <property type="entry name" value="PAS"/>
    <property type="match status" value="1"/>
</dbReference>
<dbReference type="RefSeq" id="WP_204497173.1">
    <property type="nucleotide sequence ID" value="NZ_JAFBDR010000001.1"/>
</dbReference>
<dbReference type="SUPFAM" id="SSF46689">
    <property type="entry name" value="Homeodomain-like"/>
    <property type="match status" value="1"/>
</dbReference>
<dbReference type="InterPro" id="IPR009057">
    <property type="entry name" value="Homeodomain-like_sf"/>
</dbReference>
<evidence type="ECO:0000256" key="2">
    <source>
        <dbReference type="ARBA" id="ARBA00022840"/>
    </source>
</evidence>
<evidence type="ECO:0000313" key="8">
    <source>
        <dbReference type="Proteomes" id="UP001296943"/>
    </source>
</evidence>
<dbReference type="Pfam" id="PF25601">
    <property type="entry name" value="AAA_lid_14"/>
    <property type="match status" value="1"/>
</dbReference>
<dbReference type="InterPro" id="IPR058031">
    <property type="entry name" value="AAA_lid_NorR"/>
</dbReference>
<dbReference type="Gene3D" id="3.30.450.20">
    <property type="entry name" value="PAS domain"/>
    <property type="match status" value="1"/>
</dbReference>
<dbReference type="InterPro" id="IPR027417">
    <property type="entry name" value="P-loop_NTPase"/>
</dbReference>
<dbReference type="SMART" id="SM00091">
    <property type="entry name" value="PAS"/>
    <property type="match status" value="1"/>
</dbReference>
<dbReference type="Pfam" id="PF00158">
    <property type="entry name" value="Sigma54_activat"/>
    <property type="match status" value="1"/>
</dbReference>
<dbReference type="CDD" id="cd00009">
    <property type="entry name" value="AAA"/>
    <property type="match status" value="1"/>
</dbReference>
<sequence>MIRVLIIGAEKKCIPILNLLIEAELFEIVAVVDKHQDAPGLVVAKQFQLKTGCNWEYWLKEPIDIIIDATGSGDTYDAICKIKEKDTEIITLKTAILLSELMKEQLTRLHTLETDKFYLNAIFSKTNDGIVMVDAHEMVTFMNSKAEEIIGVNREEALSKPIRVIIDHSRLPNVLRTRRKEIDQQMTLKNGKSILTTRIPIIDSNNILLGAVAIIREFEDLIKLTEKIMDVHFSGIKHVVRAIFNSTDEVINIVDNENKEIISTPALKKIMKADEHVENSLDLFHRRVLQTNRTEQDQVLISEALNKEFTLTVNPIKHFGEVKGSMAILHDVTDRKELADELKKTRQLIRNIEGMPTFEDVAGSSSVMTVAIEQAKAAAKTSGTILLRGESGTGKELFAKAIHNESNRRHNKFIRVDCSMKDEAKLEQLLFGKDNPYNEVTGLLEQAKRGTIFLDEVSELSIRMQKRLLQLLDENKFVRGSTMVSLDTRIITATKKNLEKAIVDGTLMENLYYRLNRLSIYIPSLSERMEDLPEIALFLINKLNQFYGRNISGIDKEALTFLKQHHWPGNVSELNIILSHAMLFIEPYEDTIKRDHLPSLERKPLTRTIECTHLSNRTLQQSMELYEKDIIHMALKENNYNKTKTAEALGISIRNLYYKMDKYGF</sequence>
<dbReference type="SUPFAM" id="SSF52540">
    <property type="entry name" value="P-loop containing nucleoside triphosphate hydrolases"/>
    <property type="match status" value="1"/>
</dbReference>
<evidence type="ECO:0000256" key="3">
    <source>
        <dbReference type="ARBA" id="ARBA00023015"/>
    </source>
</evidence>
<keyword evidence="2" id="KW-0067">ATP-binding</keyword>
<evidence type="ECO:0000313" key="7">
    <source>
        <dbReference type="EMBL" id="MBM7569721.1"/>
    </source>
</evidence>
<dbReference type="SMART" id="SM00382">
    <property type="entry name" value="AAA"/>
    <property type="match status" value="1"/>
</dbReference>
<dbReference type="InterPro" id="IPR002078">
    <property type="entry name" value="Sigma_54_int"/>
</dbReference>
<organism evidence="7 8">
    <name type="scientific">Aquibacillus albus</name>
    <dbReference type="NCBI Taxonomy" id="1168171"/>
    <lineage>
        <taxon>Bacteria</taxon>
        <taxon>Bacillati</taxon>
        <taxon>Bacillota</taxon>
        <taxon>Bacilli</taxon>
        <taxon>Bacillales</taxon>
        <taxon>Bacillaceae</taxon>
        <taxon>Aquibacillus</taxon>
    </lineage>
</organism>
<dbReference type="InterPro" id="IPR025662">
    <property type="entry name" value="Sigma_54_int_dom_ATP-bd_1"/>
</dbReference>
<keyword evidence="1" id="KW-0547">Nucleotide-binding</keyword>
<dbReference type="InterPro" id="IPR035965">
    <property type="entry name" value="PAS-like_dom_sf"/>
</dbReference>
<reference evidence="7 8" key="1">
    <citation type="submission" date="2021-01" db="EMBL/GenBank/DDBJ databases">
        <title>Genomic Encyclopedia of Type Strains, Phase IV (KMG-IV): sequencing the most valuable type-strain genomes for metagenomic binning, comparative biology and taxonomic classification.</title>
        <authorList>
            <person name="Goeker M."/>
        </authorList>
    </citation>
    <scope>NUCLEOTIDE SEQUENCE [LARGE SCALE GENOMIC DNA]</scope>
    <source>
        <strain evidence="7 8">DSM 23711</strain>
    </source>
</reference>
<dbReference type="SUPFAM" id="SSF51735">
    <property type="entry name" value="NAD(P)-binding Rossmann-fold domains"/>
    <property type="match status" value="1"/>
</dbReference>
<dbReference type="InterPro" id="IPR002197">
    <property type="entry name" value="HTH_Fis"/>
</dbReference>
<accession>A0ABS2MUZ8</accession>
<dbReference type="InterPro" id="IPR036291">
    <property type="entry name" value="NAD(P)-bd_dom_sf"/>
</dbReference>
<dbReference type="Pfam" id="PF02954">
    <property type="entry name" value="HTH_8"/>
    <property type="match status" value="1"/>
</dbReference>
<evidence type="ECO:0000259" key="6">
    <source>
        <dbReference type="PROSITE" id="PS50112"/>
    </source>
</evidence>
<keyword evidence="8" id="KW-1185">Reference proteome</keyword>
<dbReference type="Pfam" id="PF00989">
    <property type="entry name" value="PAS"/>
    <property type="match status" value="1"/>
</dbReference>
<keyword evidence="4" id="KW-0804">Transcription</keyword>
<evidence type="ECO:0000256" key="1">
    <source>
        <dbReference type="ARBA" id="ARBA00022741"/>
    </source>
</evidence>
<dbReference type="Gene3D" id="3.40.50.300">
    <property type="entry name" value="P-loop containing nucleotide triphosphate hydrolases"/>
    <property type="match status" value="1"/>
</dbReference>
<dbReference type="PANTHER" id="PTHR32071:SF121">
    <property type="entry name" value="SIGMA L-DEPENDENT TRANSCRIPTIONAL REGULATOR YQIR-RELATED"/>
    <property type="match status" value="1"/>
</dbReference>